<evidence type="ECO:0000313" key="3">
    <source>
        <dbReference type="Proteomes" id="UP000252519"/>
    </source>
</evidence>
<sequence>MRISRYKYFAHLLIPNVREINRLKLFRYEGSVDDRLEPTDVLPIFGWTIRAISSDVNWYVEAADKDLMADFIEEVHKKIFMDFGRDTTWEGFTITEVPSNNLRDLLKKHIKRALSKEHDAPENSEVRMSESSMSPSTASSTFGFRSALGLRRTVSHVGSSFARLAIPFSFRSHRSAANETTDASLLSISASANLPSQVNAEKTTVSQKNPMITVAEEPERCIAEEGSDKEN</sequence>
<dbReference type="AlphaFoldDB" id="A0A368GW69"/>
<gene>
    <name evidence="2" type="ORF">ANCCAN_06697</name>
</gene>
<protein>
    <submittedName>
        <fullName evidence="2">Uncharacterized protein</fullName>
    </submittedName>
</protein>
<comment type="caution">
    <text evidence="2">The sequence shown here is derived from an EMBL/GenBank/DDBJ whole genome shotgun (WGS) entry which is preliminary data.</text>
</comment>
<name>A0A368GW69_ANCCA</name>
<organism evidence="2 3">
    <name type="scientific">Ancylostoma caninum</name>
    <name type="common">Dog hookworm</name>
    <dbReference type="NCBI Taxonomy" id="29170"/>
    <lineage>
        <taxon>Eukaryota</taxon>
        <taxon>Metazoa</taxon>
        <taxon>Ecdysozoa</taxon>
        <taxon>Nematoda</taxon>
        <taxon>Chromadorea</taxon>
        <taxon>Rhabditida</taxon>
        <taxon>Rhabditina</taxon>
        <taxon>Rhabditomorpha</taxon>
        <taxon>Strongyloidea</taxon>
        <taxon>Ancylostomatidae</taxon>
        <taxon>Ancylostomatinae</taxon>
        <taxon>Ancylostoma</taxon>
    </lineage>
</organism>
<reference evidence="2 3" key="1">
    <citation type="submission" date="2014-10" db="EMBL/GenBank/DDBJ databases">
        <title>Draft genome of the hookworm Ancylostoma caninum.</title>
        <authorList>
            <person name="Mitreva M."/>
        </authorList>
    </citation>
    <scope>NUCLEOTIDE SEQUENCE [LARGE SCALE GENOMIC DNA]</scope>
    <source>
        <strain evidence="2 3">Baltimore</strain>
    </source>
</reference>
<dbReference type="EMBL" id="JOJR01000065">
    <property type="protein sequence ID" value="RCN47255.1"/>
    <property type="molecule type" value="Genomic_DNA"/>
</dbReference>
<dbReference type="OrthoDB" id="5832721at2759"/>
<keyword evidence="3" id="KW-1185">Reference proteome</keyword>
<accession>A0A368GW69</accession>
<evidence type="ECO:0000313" key="2">
    <source>
        <dbReference type="EMBL" id="RCN47255.1"/>
    </source>
</evidence>
<feature type="compositionally biased region" description="Basic and acidic residues" evidence="1">
    <location>
        <begin position="116"/>
        <end position="128"/>
    </location>
</feature>
<proteinExistence type="predicted"/>
<evidence type="ECO:0000256" key="1">
    <source>
        <dbReference type="SAM" id="MobiDB-lite"/>
    </source>
</evidence>
<feature type="region of interest" description="Disordered" evidence="1">
    <location>
        <begin position="116"/>
        <end position="137"/>
    </location>
</feature>
<dbReference type="Proteomes" id="UP000252519">
    <property type="component" value="Unassembled WGS sequence"/>
</dbReference>